<dbReference type="SFLD" id="SFLDS00003">
    <property type="entry name" value="Haloacid_Dehalogenase"/>
    <property type="match status" value="1"/>
</dbReference>
<dbReference type="PANTHER" id="PTHR43434:SF1">
    <property type="entry name" value="PHOSPHOGLYCOLATE PHOSPHATASE"/>
    <property type="match status" value="1"/>
</dbReference>
<dbReference type="Gene3D" id="1.10.150.240">
    <property type="entry name" value="Putative phosphatase, domain 2"/>
    <property type="match status" value="1"/>
</dbReference>
<dbReference type="GO" id="GO:0008967">
    <property type="term" value="F:phosphoglycolate phosphatase activity"/>
    <property type="evidence" value="ECO:0007669"/>
    <property type="project" value="UniProtKB-EC"/>
</dbReference>
<dbReference type="EMBL" id="FNLL01000005">
    <property type="protein sequence ID" value="SDU22667.1"/>
    <property type="molecule type" value="Genomic_DNA"/>
</dbReference>
<dbReference type="InterPro" id="IPR041492">
    <property type="entry name" value="HAD_2"/>
</dbReference>
<dbReference type="Proteomes" id="UP000199608">
    <property type="component" value="Unassembled WGS sequence"/>
</dbReference>
<evidence type="ECO:0000256" key="4">
    <source>
        <dbReference type="ARBA" id="ARBA00013078"/>
    </source>
</evidence>
<comment type="similarity">
    <text evidence="3">Belongs to the HAD-like hydrolase superfamily. CbbY/CbbZ/Gph/YieH family.</text>
</comment>
<proteinExistence type="inferred from homology"/>
<dbReference type="InterPro" id="IPR023198">
    <property type="entry name" value="PGP-like_dom2"/>
</dbReference>
<organism evidence="5 6">
    <name type="scientific">Desulfobacula phenolica</name>
    <dbReference type="NCBI Taxonomy" id="90732"/>
    <lineage>
        <taxon>Bacteria</taxon>
        <taxon>Pseudomonadati</taxon>
        <taxon>Thermodesulfobacteriota</taxon>
        <taxon>Desulfobacteria</taxon>
        <taxon>Desulfobacterales</taxon>
        <taxon>Desulfobacteraceae</taxon>
        <taxon>Desulfobacula</taxon>
    </lineage>
</organism>
<comment type="catalytic activity">
    <reaction evidence="1">
        <text>2-phosphoglycolate + H2O = glycolate + phosphate</text>
        <dbReference type="Rhea" id="RHEA:14369"/>
        <dbReference type="ChEBI" id="CHEBI:15377"/>
        <dbReference type="ChEBI" id="CHEBI:29805"/>
        <dbReference type="ChEBI" id="CHEBI:43474"/>
        <dbReference type="ChEBI" id="CHEBI:58033"/>
        <dbReference type="EC" id="3.1.3.18"/>
    </reaction>
</comment>
<protein>
    <recommendedName>
        <fullName evidence="4">phosphoglycolate phosphatase</fullName>
        <ecNumber evidence="4">3.1.3.18</ecNumber>
    </recommendedName>
</protein>
<reference evidence="6" key="1">
    <citation type="submission" date="2016-10" db="EMBL/GenBank/DDBJ databases">
        <authorList>
            <person name="Varghese N."/>
            <person name="Submissions S."/>
        </authorList>
    </citation>
    <scope>NUCLEOTIDE SEQUENCE [LARGE SCALE GENOMIC DNA]</scope>
    <source>
        <strain evidence="6">DSM 3384</strain>
    </source>
</reference>
<dbReference type="Gene3D" id="3.40.50.1000">
    <property type="entry name" value="HAD superfamily/HAD-like"/>
    <property type="match status" value="1"/>
</dbReference>
<dbReference type="PANTHER" id="PTHR43434">
    <property type="entry name" value="PHOSPHOGLYCOLATE PHOSPHATASE"/>
    <property type="match status" value="1"/>
</dbReference>
<evidence type="ECO:0000256" key="3">
    <source>
        <dbReference type="ARBA" id="ARBA00006171"/>
    </source>
</evidence>
<sequence>MFEDRQFELILFDLEGTLVNFQWHLKDAAIKLLQVLSNAGIDPARYGESPGYAGLYNTTRDITDDWDIQETEQLFGQLAMIYDFYDLDALSRWTPYPDVRPVLEKLSVCKYRMGVVSNCGYYAAETVLERFDLAGYFELVVSRNDVLYLKPFPDGLNLAIEKLCMPADKTLFVGDSINDILAANKVPVTSCFLSGGESRVTGEDSLTADFRISSFSGLADILVH</sequence>
<dbReference type="Pfam" id="PF13419">
    <property type="entry name" value="HAD_2"/>
    <property type="match status" value="1"/>
</dbReference>
<comment type="pathway">
    <text evidence="2">Organic acid metabolism; glycolate biosynthesis; glycolate from 2-phosphoglycolate: step 1/1.</text>
</comment>
<dbReference type="AlphaFoldDB" id="A0A1H2GSP5"/>
<dbReference type="SUPFAM" id="SSF56784">
    <property type="entry name" value="HAD-like"/>
    <property type="match status" value="1"/>
</dbReference>
<dbReference type="EC" id="3.1.3.18" evidence="4"/>
<dbReference type="InterPro" id="IPR023214">
    <property type="entry name" value="HAD_sf"/>
</dbReference>
<evidence type="ECO:0000256" key="2">
    <source>
        <dbReference type="ARBA" id="ARBA00004818"/>
    </source>
</evidence>
<dbReference type="RefSeq" id="WP_092233832.1">
    <property type="nucleotide sequence ID" value="NZ_FNLL01000005.1"/>
</dbReference>
<gene>
    <name evidence="5" type="ORF">SAMN04487931_105369</name>
</gene>
<evidence type="ECO:0000256" key="1">
    <source>
        <dbReference type="ARBA" id="ARBA00000830"/>
    </source>
</evidence>
<dbReference type="InterPro" id="IPR036412">
    <property type="entry name" value="HAD-like_sf"/>
</dbReference>
<dbReference type="PRINTS" id="PR00413">
    <property type="entry name" value="HADHALOGNASE"/>
</dbReference>
<evidence type="ECO:0000313" key="5">
    <source>
        <dbReference type="EMBL" id="SDU22667.1"/>
    </source>
</evidence>
<keyword evidence="6" id="KW-1185">Reference proteome</keyword>
<accession>A0A1H2GSP5</accession>
<dbReference type="InterPro" id="IPR050155">
    <property type="entry name" value="HAD-like_hydrolase_sf"/>
</dbReference>
<dbReference type="NCBIfam" id="TIGR01549">
    <property type="entry name" value="HAD-SF-IA-v1"/>
    <property type="match status" value="1"/>
</dbReference>
<dbReference type="SFLD" id="SFLDG01129">
    <property type="entry name" value="C1.5:_HAD__Beta-PGM__Phosphata"/>
    <property type="match status" value="1"/>
</dbReference>
<dbReference type="InterPro" id="IPR006439">
    <property type="entry name" value="HAD-SF_hydro_IA"/>
</dbReference>
<evidence type="ECO:0000313" key="6">
    <source>
        <dbReference type="Proteomes" id="UP000199608"/>
    </source>
</evidence>
<dbReference type="GO" id="GO:0006281">
    <property type="term" value="P:DNA repair"/>
    <property type="evidence" value="ECO:0007669"/>
    <property type="project" value="TreeGrafter"/>
</dbReference>
<name>A0A1H2GSP5_9BACT</name>